<gene>
    <name evidence="1" type="ORF">NCU09645</name>
</gene>
<dbReference type="Proteomes" id="UP000001805">
    <property type="component" value="Chromosome 4, Linkage Group IV"/>
</dbReference>
<name>Q7S278_NEUCR</name>
<dbReference type="EMBL" id="CM002239">
    <property type="protein sequence ID" value="EAA29475.2"/>
    <property type="molecule type" value="Genomic_DNA"/>
</dbReference>
<organism evidence="1 2">
    <name type="scientific">Neurospora crassa (strain ATCC 24698 / 74-OR23-1A / CBS 708.71 / DSM 1257 / FGSC 987)</name>
    <dbReference type="NCBI Taxonomy" id="367110"/>
    <lineage>
        <taxon>Eukaryota</taxon>
        <taxon>Fungi</taxon>
        <taxon>Dikarya</taxon>
        <taxon>Ascomycota</taxon>
        <taxon>Pezizomycotina</taxon>
        <taxon>Sordariomycetes</taxon>
        <taxon>Sordariomycetidae</taxon>
        <taxon>Sordariales</taxon>
        <taxon>Sordariaceae</taxon>
        <taxon>Neurospora</taxon>
    </lineage>
</organism>
<dbReference type="AlphaFoldDB" id="Q7S278"/>
<proteinExistence type="predicted"/>
<evidence type="ECO:0000313" key="2">
    <source>
        <dbReference type="Proteomes" id="UP000001805"/>
    </source>
</evidence>
<accession>Q7S278</accession>
<dbReference type="OrthoDB" id="10265849at2759"/>
<dbReference type="HOGENOM" id="CLU_1267207_0_0_1"/>
<dbReference type="GeneID" id="3874872"/>
<dbReference type="RefSeq" id="XP_958711.2">
    <property type="nucleotide sequence ID" value="XM_953618.2"/>
</dbReference>
<protein>
    <submittedName>
        <fullName evidence="1">Uncharacterized protein</fullName>
    </submittedName>
</protein>
<dbReference type="VEuPathDB" id="FungiDB:NCU09645"/>
<reference evidence="1 2" key="1">
    <citation type="journal article" date="2003" name="Nature">
        <title>The genome sequence of the filamentous fungus Neurospora crassa.</title>
        <authorList>
            <person name="Galagan J.E."/>
            <person name="Calvo S.E."/>
            <person name="Borkovich K.A."/>
            <person name="Selker E.U."/>
            <person name="Read N.D."/>
            <person name="Jaffe D."/>
            <person name="FitzHugh W."/>
            <person name="Ma L.J."/>
            <person name="Smirnov S."/>
            <person name="Purcell S."/>
            <person name="Rehman B."/>
            <person name="Elkins T."/>
            <person name="Engels R."/>
            <person name="Wang S."/>
            <person name="Nielsen C.B."/>
            <person name="Butler J."/>
            <person name="Endrizzi M."/>
            <person name="Qui D."/>
            <person name="Ianakiev P."/>
            <person name="Bell-Pedersen D."/>
            <person name="Nelson M.A."/>
            <person name="Werner-Washburne M."/>
            <person name="Selitrennikoff C.P."/>
            <person name="Kinsey J.A."/>
            <person name="Braun E.L."/>
            <person name="Zelter A."/>
            <person name="Schulte U."/>
            <person name="Kothe G.O."/>
            <person name="Jedd G."/>
            <person name="Mewes W."/>
            <person name="Staben C."/>
            <person name="Marcotte E."/>
            <person name="Greenberg D."/>
            <person name="Roy A."/>
            <person name="Foley K."/>
            <person name="Naylor J."/>
            <person name="Stange-Thomann N."/>
            <person name="Barrett R."/>
            <person name="Gnerre S."/>
            <person name="Kamal M."/>
            <person name="Kamvysselis M."/>
            <person name="Mauceli E."/>
            <person name="Bielke C."/>
            <person name="Rudd S."/>
            <person name="Frishman D."/>
            <person name="Krystofova S."/>
            <person name="Rasmussen C."/>
            <person name="Metzenberg R.L."/>
            <person name="Perkins D.D."/>
            <person name="Kroken S."/>
            <person name="Cogoni C."/>
            <person name="Macino G."/>
            <person name="Catcheside D."/>
            <person name="Li W."/>
            <person name="Pratt R.J."/>
            <person name="Osmani S.A."/>
            <person name="DeSouza C.P."/>
            <person name="Glass L."/>
            <person name="Orbach M.J."/>
            <person name="Berglund J.A."/>
            <person name="Voelker R."/>
            <person name="Yarden O."/>
            <person name="Plamann M."/>
            <person name="Seiler S."/>
            <person name="Dunlap J."/>
            <person name="Radford A."/>
            <person name="Aramayo R."/>
            <person name="Natvig D.O."/>
            <person name="Alex L.A."/>
            <person name="Mannhaupt G."/>
            <person name="Ebbole D.J."/>
            <person name="Freitag M."/>
            <person name="Paulsen I."/>
            <person name="Sachs M.S."/>
            <person name="Lander E.S."/>
            <person name="Nusbaum C."/>
            <person name="Birren B."/>
        </authorList>
    </citation>
    <scope>NUCLEOTIDE SEQUENCE [LARGE SCALE GENOMIC DNA]</scope>
    <source>
        <strain evidence="2">ATCC 24698 / 74-OR23-1A / CBS 708.71 / DSM 1257 / FGSC 987</strain>
    </source>
</reference>
<evidence type="ECO:0000313" key="1">
    <source>
        <dbReference type="EMBL" id="EAA29475.2"/>
    </source>
</evidence>
<dbReference type="InParanoid" id="Q7S278"/>
<sequence>MDEDVSESDFEFISHDFLRSWYLRDGKKRIPILNQAHTKEMKEEGKMQTPLQLIALIHRGHSIIHKPWWPRVFLPILCPTSLALEEMYKHWFYSTKRDEGHVHKFSLASMKMAFHLGYTIQVFWILTTKRPLGPLPTAANPEPTTNFFDSDLNIRYLAKFFGKLWLKLWKQRRGVIDPDSMQPELWSSWTTSKGSMPDNWRDLEGALATLWRIFTHEKEEVPKKET</sequence>
<dbReference type="KEGG" id="ncr:NCU09645"/>
<keyword evidence="2" id="KW-1185">Reference proteome</keyword>